<dbReference type="SUPFAM" id="SSF52058">
    <property type="entry name" value="L domain-like"/>
    <property type="match status" value="1"/>
</dbReference>
<evidence type="ECO:0008006" key="3">
    <source>
        <dbReference type="Google" id="ProtNLM"/>
    </source>
</evidence>
<organism evidence="1 2">
    <name type="scientific">Turnera subulata</name>
    <dbReference type="NCBI Taxonomy" id="218843"/>
    <lineage>
        <taxon>Eukaryota</taxon>
        <taxon>Viridiplantae</taxon>
        <taxon>Streptophyta</taxon>
        <taxon>Embryophyta</taxon>
        <taxon>Tracheophyta</taxon>
        <taxon>Spermatophyta</taxon>
        <taxon>Magnoliopsida</taxon>
        <taxon>eudicotyledons</taxon>
        <taxon>Gunneridae</taxon>
        <taxon>Pentapetalae</taxon>
        <taxon>rosids</taxon>
        <taxon>fabids</taxon>
        <taxon>Malpighiales</taxon>
        <taxon>Passifloraceae</taxon>
        <taxon>Turnera</taxon>
    </lineage>
</organism>
<dbReference type="PANTHER" id="PTHR47186">
    <property type="entry name" value="LEUCINE-RICH REPEAT-CONTAINING PROTEIN 57"/>
    <property type="match status" value="1"/>
</dbReference>
<evidence type="ECO:0000313" key="2">
    <source>
        <dbReference type="Proteomes" id="UP001141552"/>
    </source>
</evidence>
<reference evidence="1" key="1">
    <citation type="submission" date="2022-02" db="EMBL/GenBank/DDBJ databases">
        <authorList>
            <person name="Henning P.M."/>
            <person name="McCubbin A.G."/>
            <person name="Shore J.S."/>
        </authorList>
    </citation>
    <scope>NUCLEOTIDE SEQUENCE</scope>
    <source>
        <strain evidence="1">F60SS</strain>
        <tissue evidence="1">Leaves</tissue>
    </source>
</reference>
<protein>
    <recommendedName>
        <fullName evidence="3">NB-ARC domain-containing protein</fullName>
    </recommendedName>
</protein>
<reference evidence="1" key="2">
    <citation type="journal article" date="2023" name="Plants (Basel)">
        <title>Annotation of the Turnera subulata (Passifloraceae) Draft Genome Reveals the S-Locus Evolved after the Divergence of Turneroideae from Passifloroideae in a Stepwise Manner.</title>
        <authorList>
            <person name="Henning P.M."/>
            <person name="Roalson E.H."/>
            <person name="Mir W."/>
            <person name="McCubbin A.G."/>
            <person name="Shore J.S."/>
        </authorList>
    </citation>
    <scope>NUCLEOTIDE SEQUENCE</scope>
    <source>
        <strain evidence="1">F60SS</strain>
    </source>
</reference>
<dbReference type="PANTHER" id="PTHR47186:SF13">
    <property type="entry name" value="DISEASE RESISTANCE PROTEIN RGA3"/>
    <property type="match status" value="1"/>
</dbReference>
<sequence>MELSWVPSLVKLKALKKLDLHMTAIEEFPEGMECLCNLKYLDLSNTRLKAFPTRILPKLCHLQCLGISVPAGGQEVASLRKLETLLCNFSYFEDEE</sequence>
<dbReference type="OrthoDB" id="995913at2759"/>
<comment type="caution">
    <text evidence="1">The sequence shown here is derived from an EMBL/GenBank/DDBJ whole genome shotgun (WGS) entry which is preliminary data.</text>
</comment>
<dbReference type="Proteomes" id="UP001141552">
    <property type="component" value="Unassembled WGS sequence"/>
</dbReference>
<name>A0A9Q0FDK9_9ROSI</name>
<gene>
    <name evidence="1" type="ORF">Tsubulata_050403</name>
</gene>
<accession>A0A9Q0FDK9</accession>
<dbReference type="AlphaFoldDB" id="A0A9Q0FDK9"/>
<dbReference type="Gene3D" id="3.80.10.10">
    <property type="entry name" value="Ribonuclease Inhibitor"/>
    <property type="match status" value="1"/>
</dbReference>
<proteinExistence type="predicted"/>
<evidence type="ECO:0000313" key="1">
    <source>
        <dbReference type="EMBL" id="KAJ4829533.1"/>
    </source>
</evidence>
<dbReference type="EMBL" id="JAKUCV010005879">
    <property type="protein sequence ID" value="KAJ4829533.1"/>
    <property type="molecule type" value="Genomic_DNA"/>
</dbReference>
<keyword evidence="2" id="KW-1185">Reference proteome</keyword>
<dbReference type="InterPro" id="IPR032675">
    <property type="entry name" value="LRR_dom_sf"/>
</dbReference>